<evidence type="ECO:0000313" key="1">
    <source>
        <dbReference type="EMBL" id="KAH3686141.1"/>
    </source>
</evidence>
<dbReference type="Proteomes" id="UP000774326">
    <property type="component" value="Unassembled WGS sequence"/>
</dbReference>
<evidence type="ECO:0000313" key="2">
    <source>
        <dbReference type="Proteomes" id="UP000774326"/>
    </source>
</evidence>
<comment type="caution">
    <text evidence="1">The sequence shown here is derived from an EMBL/GenBank/DDBJ whole genome shotgun (WGS) entry which is preliminary data.</text>
</comment>
<proteinExistence type="predicted"/>
<dbReference type="EMBL" id="JAEUBG010001589">
    <property type="protein sequence ID" value="KAH3686141.1"/>
    <property type="molecule type" value="Genomic_DNA"/>
</dbReference>
<dbReference type="AlphaFoldDB" id="A0A9P8Q8X9"/>
<protein>
    <submittedName>
        <fullName evidence="1">Uncharacterized protein</fullName>
    </submittedName>
</protein>
<gene>
    <name evidence="1" type="ORF">WICPIJ_002879</name>
</gene>
<name>A0A9P8Q8X9_WICPI</name>
<reference evidence="1" key="2">
    <citation type="submission" date="2021-01" db="EMBL/GenBank/DDBJ databases">
        <authorList>
            <person name="Schikora-Tamarit M.A."/>
        </authorList>
    </citation>
    <scope>NUCLEOTIDE SEQUENCE</scope>
    <source>
        <strain evidence="1">CBS2887</strain>
    </source>
</reference>
<organism evidence="1 2">
    <name type="scientific">Wickerhamomyces pijperi</name>
    <name type="common">Yeast</name>
    <name type="synonym">Pichia pijperi</name>
    <dbReference type="NCBI Taxonomy" id="599730"/>
    <lineage>
        <taxon>Eukaryota</taxon>
        <taxon>Fungi</taxon>
        <taxon>Dikarya</taxon>
        <taxon>Ascomycota</taxon>
        <taxon>Saccharomycotina</taxon>
        <taxon>Saccharomycetes</taxon>
        <taxon>Phaffomycetales</taxon>
        <taxon>Wickerhamomycetaceae</taxon>
        <taxon>Wickerhamomyces</taxon>
    </lineage>
</organism>
<keyword evidence="2" id="KW-1185">Reference proteome</keyword>
<reference evidence="1" key="1">
    <citation type="journal article" date="2021" name="Open Biol.">
        <title>Shared evolutionary footprints suggest mitochondrial oxidative damage underlies multiple complex I losses in fungi.</title>
        <authorList>
            <person name="Schikora-Tamarit M.A."/>
            <person name="Marcet-Houben M."/>
            <person name="Nosek J."/>
            <person name="Gabaldon T."/>
        </authorList>
    </citation>
    <scope>NUCLEOTIDE SEQUENCE</scope>
    <source>
        <strain evidence="1">CBS2887</strain>
    </source>
</reference>
<accession>A0A9P8Q8X9</accession>
<sequence>MMNNFCDLFVGSSCEALDPGSGEDLMEDLMEEAVDVDELKSDKLLRNRSSYQLIHIVQETRAIIMDEVWERAMDAADGVDKIGFEIRMDQIQRNNKIKQRSFFMTHRLILLTDLRNHMCSNLVQMVLYS</sequence>